<comment type="caution">
    <text evidence="3">The sequence shown here is derived from an EMBL/GenBank/DDBJ whole genome shotgun (WGS) entry which is preliminary data.</text>
</comment>
<dbReference type="GeneID" id="78228523"/>
<dbReference type="STRING" id="100884.GCA_000269565_00623"/>
<dbReference type="InterPro" id="IPR025736">
    <property type="entry name" value="PucR_C-HTH_dom"/>
</dbReference>
<dbReference type="Pfam" id="PF07905">
    <property type="entry name" value="PucR"/>
    <property type="match status" value="1"/>
</dbReference>
<dbReference type="Pfam" id="PF13556">
    <property type="entry name" value="HTH_30"/>
    <property type="match status" value="1"/>
</dbReference>
<dbReference type="InterPro" id="IPR051448">
    <property type="entry name" value="CdaR-like_regulators"/>
</dbReference>
<dbReference type="AlphaFoldDB" id="E7GFF4"/>
<evidence type="ECO:0000259" key="2">
    <source>
        <dbReference type="Pfam" id="PF13556"/>
    </source>
</evidence>
<keyword evidence="4" id="KW-1185">Reference proteome</keyword>
<dbReference type="InterPro" id="IPR042070">
    <property type="entry name" value="PucR_C-HTH_sf"/>
</dbReference>
<dbReference type="Proteomes" id="UP000003157">
    <property type="component" value="Unassembled WGS sequence"/>
</dbReference>
<dbReference type="OrthoDB" id="143422at2"/>
<evidence type="ECO:0000313" key="3">
    <source>
        <dbReference type="EMBL" id="EFW03215.1"/>
    </source>
</evidence>
<dbReference type="PANTHER" id="PTHR33744:SF1">
    <property type="entry name" value="DNA-BINDING TRANSCRIPTIONAL ACTIVATOR ADER"/>
    <property type="match status" value="1"/>
</dbReference>
<dbReference type="PANTHER" id="PTHR33744">
    <property type="entry name" value="CARBOHYDRATE DIACID REGULATOR"/>
    <property type="match status" value="1"/>
</dbReference>
<accession>E7GFF4</accession>
<dbReference type="InterPro" id="IPR012914">
    <property type="entry name" value="PucR_dom"/>
</dbReference>
<feature type="domain" description="PucR C-terminal helix-turn-helix" evidence="2">
    <location>
        <begin position="324"/>
        <end position="379"/>
    </location>
</feature>
<proteinExistence type="predicted"/>
<evidence type="ECO:0000259" key="1">
    <source>
        <dbReference type="Pfam" id="PF07905"/>
    </source>
</evidence>
<dbReference type="RefSeq" id="WP_008790579.1">
    <property type="nucleotide sequence ID" value="NZ_AKCB01000001.1"/>
</dbReference>
<dbReference type="HOGENOM" id="CLU_017436_6_0_9"/>
<sequence>MGFTIEDALVQTQDQYCLTLLAGKAGCSNAISWVHMIEDTTIIQQLWGKELAVTTGLGFQTHDALLDFVQCLVKYHSVGLIINTGKYIFDIPDDILRYCDEQDFPLLTTPWEVHMADLIKDFSMRCLSSEKEDRQISKYFQETFINPHLSAEYRQQLMSTFDVDGYFQILLIGIEDSDRFDTIARRRIAFQLEICFEKIESPYSFFWFDGAFVLVVNNLEVDVLEEIVDKMYRRSKKRMKDIIIHIGIGTRMLDYKNVILSYKRAYAAQQMAQQFDCPLMSFDEMGVYQLLFLIEDHQVLEDMYHQLLNPLLAYDYQHHGELEKTLYYYLVYDGSQQAMAKHLYMHRNTINYRLTKIKELLSCELSTFEEKLPYMLAFYIKKMISNQKAD</sequence>
<evidence type="ECO:0000313" key="4">
    <source>
        <dbReference type="Proteomes" id="UP000003157"/>
    </source>
</evidence>
<protein>
    <recommendedName>
        <fullName evidence="5">PucR family transcriptional regulator</fullName>
    </recommendedName>
</protein>
<feature type="domain" description="Purine catabolism PurC-like" evidence="1">
    <location>
        <begin position="18"/>
        <end position="122"/>
    </location>
</feature>
<name>E7GFF4_9FIRM</name>
<reference evidence="3 4" key="1">
    <citation type="submission" date="2010-12" db="EMBL/GenBank/DDBJ databases">
        <title>The Genome Sequence of Coprobacillus sp. strain 29_1.</title>
        <authorList>
            <consortium name="The Broad Institute Genome Sequencing Platform"/>
            <person name="Earl A."/>
            <person name="Ward D."/>
            <person name="Feldgarden M."/>
            <person name="Gevers D."/>
            <person name="Daigneault M."/>
            <person name="Sibley C.D."/>
            <person name="White A."/>
            <person name="Strauss J."/>
            <person name="Allen-Vercoe E."/>
            <person name="Young S.K."/>
            <person name="Zeng Q."/>
            <person name="Gargeya S."/>
            <person name="Fitzgerald M."/>
            <person name="Haas B."/>
            <person name="Abouelleil A."/>
            <person name="Alvarado L."/>
            <person name="Arachchi H.M."/>
            <person name="Berlin A."/>
            <person name="Brown A."/>
            <person name="Chapman S.B."/>
            <person name="Chen Z."/>
            <person name="Dunbar C."/>
            <person name="Freedman E."/>
            <person name="Gearin G."/>
            <person name="Gellesch M."/>
            <person name="Goldberg J."/>
            <person name="Griggs A."/>
            <person name="Gujja S."/>
            <person name="Heilman E."/>
            <person name="Heiman D."/>
            <person name="Howarth C."/>
            <person name="Larson L."/>
            <person name="Lui A."/>
            <person name="MacDonald P.J.P."/>
            <person name="Mehta T."/>
            <person name="Montmayeur A."/>
            <person name="Murphy C."/>
            <person name="Neiman D."/>
            <person name="Pearson M."/>
            <person name="Priest M."/>
            <person name="Roberts A."/>
            <person name="Saif S."/>
            <person name="Shea T."/>
            <person name="Shenoy N."/>
            <person name="Sisk P."/>
            <person name="Stolte C."/>
            <person name="Sykes S."/>
            <person name="White J."/>
            <person name="Yandava C."/>
            <person name="Nusbaum C."/>
            <person name="Birren B."/>
        </authorList>
    </citation>
    <scope>NUCLEOTIDE SEQUENCE [LARGE SCALE GENOMIC DNA]</scope>
    <source>
        <strain evidence="3 4">29_1</strain>
    </source>
</reference>
<organism evidence="3 4">
    <name type="scientific">Coprobacillus cateniformis</name>
    <dbReference type="NCBI Taxonomy" id="100884"/>
    <lineage>
        <taxon>Bacteria</taxon>
        <taxon>Bacillati</taxon>
        <taxon>Bacillota</taxon>
        <taxon>Erysipelotrichia</taxon>
        <taxon>Erysipelotrichales</taxon>
        <taxon>Coprobacillaceae</taxon>
        <taxon>Coprobacillus</taxon>
    </lineage>
</organism>
<dbReference type="EMBL" id="ADKX01000049">
    <property type="protein sequence ID" value="EFW03215.1"/>
    <property type="molecule type" value="Genomic_DNA"/>
</dbReference>
<dbReference type="eggNOG" id="COG2508">
    <property type="taxonomic scope" value="Bacteria"/>
</dbReference>
<dbReference type="Gene3D" id="1.10.10.2840">
    <property type="entry name" value="PucR C-terminal helix-turn-helix domain"/>
    <property type="match status" value="1"/>
</dbReference>
<evidence type="ECO:0008006" key="5">
    <source>
        <dbReference type="Google" id="ProtNLM"/>
    </source>
</evidence>
<gene>
    <name evidence="3" type="ORF">HMPREF9488_03497</name>
</gene>